<evidence type="ECO:0000313" key="3">
    <source>
        <dbReference type="Proteomes" id="UP000008810"/>
    </source>
</evidence>
<protein>
    <submittedName>
        <fullName evidence="1 2">Uncharacterized protein</fullName>
    </submittedName>
</protein>
<reference evidence="2" key="3">
    <citation type="submission" date="2018-08" db="UniProtKB">
        <authorList>
            <consortium name="EnsemblPlants"/>
        </authorList>
    </citation>
    <scope>IDENTIFICATION</scope>
    <source>
        <strain evidence="2">cv. Bd21</strain>
    </source>
</reference>
<dbReference type="EMBL" id="CM000882">
    <property type="protein sequence ID" value="PNT68262.1"/>
    <property type="molecule type" value="Genomic_DNA"/>
</dbReference>
<sequence>MGNIYSQSSGLSCGRVLQCLGRVRSFNHARAHACQDGFC</sequence>
<accession>A0A2K2D1U0</accession>
<gene>
    <name evidence="1" type="ORF">BRADI_3g37935v3</name>
</gene>
<reference evidence="1" key="2">
    <citation type="submission" date="2017-06" db="EMBL/GenBank/DDBJ databases">
        <title>WGS assembly of Brachypodium distachyon.</title>
        <authorList>
            <consortium name="The International Brachypodium Initiative"/>
            <person name="Lucas S."/>
            <person name="Harmon-Smith M."/>
            <person name="Lail K."/>
            <person name="Tice H."/>
            <person name="Grimwood J."/>
            <person name="Bruce D."/>
            <person name="Barry K."/>
            <person name="Shu S."/>
            <person name="Lindquist E."/>
            <person name="Wang M."/>
            <person name="Pitluck S."/>
            <person name="Vogel J.P."/>
            <person name="Garvin D.F."/>
            <person name="Mockler T.C."/>
            <person name="Schmutz J."/>
            <person name="Rokhsar D."/>
            <person name="Bevan M.W."/>
        </authorList>
    </citation>
    <scope>NUCLEOTIDE SEQUENCE</scope>
    <source>
        <strain evidence="1">Bd21</strain>
    </source>
</reference>
<name>A0A2K2D1U0_BRADI</name>
<dbReference type="Gramene" id="PNT68262">
    <property type="protein sequence ID" value="PNT68262"/>
    <property type="gene ID" value="BRADI_3g37935v3"/>
</dbReference>
<dbReference type="InParanoid" id="A0A2K2D1U0"/>
<reference evidence="1 2" key="1">
    <citation type="journal article" date="2010" name="Nature">
        <title>Genome sequencing and analysis of the model grass Brachypodium distachyon.</title>
        <authorList>
            <consortium name="International Brachypodium Initiative"/>
        </authorList>
    </citation>
    <scope>NUCLEOTIDE SEQUENCE [LARGE SCALE GENOMIC DNA]</scope>
    <source>
        <strain evidence="1 2">Bd21</strain>
    </source>
</reference>
<evidence type="ECO:0000313" key="1">
    <source>
        <dbReference type="EMBL" id="PNT68262.1"/>
    </source>
</evidence>
<dbReference type="EnsemblPlants" id="PNT68262">
    <property type="protein sequence ID" value="PNT68262"/>
    <property type="gene ID" value="BRADI_3g37935v3"/>
</dbReference>
<keyword evidence="3" id="KW-1185">Reference proteome</keyword>
<organism evidence="1">
    <name type="scientific">Brachypodium distachyon</name>
    <name type="common">Purple false brome</name>
    <name type="synonym">Trachynia distachya</name>
    <dbReference type="NCBI Taxonomy" id="15368"/>
    <lineage>
        <taxon>Eukaryota</taxon>
        <taxon>Viridiplantae</taxon>
        <taxon>Streptophyta</taxon>
        <taxon>Embryophyta</taxon>
        <taxon>Tracheophyta</taxon>
        <taxon>Spermatophyta</taxon>
        <taxon>Magnoliopsida</taxon>
        <taxon>Liliopsida</taxon>
        <taxon>Poales</taxon>
        <taxon>Poaceae</taxon>
        <taxon>BOP clade</taxon>
        <taxon>Pooideae</taxon>
        <taxon>Stipodae</taxon>
        <taxon>Brachypodieae</taxon>
        <taxon>Brachypodium</taxon>
    </lineage>
</organism>
<dbReference type="Proteomes" id="UP000008810">
    <property type="component" value="Chromosome 3"/>
</dbReference>
<evidence type="ECO:0000313" key="2">
    <source>
        <dbReference type="EnsemblPlants" id="PNT68262"/>
    </source>
</evidence>
<dbReference type="AlphaFoldDB" id="A0A2K2D1U0"/>
<proteinExistence type="predicted"/>